<keyword evidence="1" id="KW-1133">Transmembrane helix</keyword>
<gene>
    <name evidence="2" type="ORF">JI435_301740</name>
</gene>
<dbReference type="VEuPathDB" id="FungiDB:JI435_301740"/>
<reference evidence="3" key="1">
    <citation type="journal article" date="2021" name="BMC Genomics">
        <title>Chromosome-level genome assembly and manually-curated proteome of model necrotroph Parastagonospora nodorum Sn15 reveals a genome-wide trove of candidate effector homologs, and redundancy of virulence-related functions within an accessory chromosome.</title>
        <authorList>
            <person name="Bertazzoni S."/>
            <person name="Jones D.A.B."/>
            <person name="Phan H.T."/>
            <person name="Tan K.-C."/>
            <person name="Hane J.K."/>
        </authorList>
    </citation>
    <scope>NUCLEOTIDE SEQUENCE [LARGE SCALE GENOMIC DNA]</scope>
    <source>
        <strain evidence="3">SN15 / ATCC MYA-4574 / FGSC 10173)</strain>
    </source>
</reference>
<proteinExistence type="predicted"/>
<feature type="non-terminal residue" evidence="2">
    <location>
        <position position="55"/>
    </location>
</feature>
<protein>
    <submittedName>
        <fullName evidence="2">Uncharacterized protein</fullName>
    </submittedName>
</protein>
<name>A0A7U2EXH2_PHANO</name>
<keyword evidence="1" id="KW-0812">Transmembrane</keyword>
<evidence type="ECO:0000313" key="3">
    <source>
        <dbReference type="Proteomes" id="UP000663193"/>
    </source>
</evidence>
<dbReference type="Proteomes" id="UP000663193">
    <property type="component" value="Chromosome 5"/>
</dbReference>
<evidence type="ECO:0000313" key="2">
    <source>
        <dbReference type="EMBL" id="QRC94824.1"/>
    </source>
</evidence>
<organism evidence="2 3">
    <name type="scientific">Phaeosphaeria nodorum (strain SN15 / ATCC MYA-4574 / FGSC 10173)</name>
    <name type="common">Glume blotch fungus</name>
    <name type="synonym">Parastagonospora nodorum</name>
    <dbReference type="NCBI Taxonomy" id="321614"/>
    <lineage>
        <taxon>Eukaryota</taxon>
        <taxon>Fungi</taxon>
        <taxon>Dikarya</taxon>
        <taxon>Ascomycota</taxon>
        <taxon>Pezizomycotina</taxon>
        <taxon>Dothideomycetes</taxon>
        <taxon>Pleosporomycetidae</taxon>
        <taxon>Pleosporales</taxon>
        <taxon>Pleosporineae</taxon>
        <taxon>Phaeosphaeriaceae</taxon>
        <taxon>Parastagonospora</taxon>
    </lineage>
</organism>
<feature type="transmembrane region" description="Helical" evidence="1">
    <location>
        <begin position="12"/>
        <end position="31"/>
    </location>
</feature>
<evidence type="ECO:0000256" key="1">
    <source>
        <dbReference type="SAM" id="Phobius"/>
    </source>
</evidence>
<sequence>PRFQCMLQTHEFAAISVTAVFQVAFGSAITVPEQGSPLSVQEGPERAVVGINQEQ</sequence>
<dbReference type="EMBL" id="CP069027">
    <property type="protein sequence ID" value="QRC94824.1"/>
    <property type="molecule type" value="Genomic_DNA"/>
</dbReference>
<keyword evidence="1" id="KW-0472">Membrane</keyword>
<accession>A0A7U2EXH2</accession>
<keyword evidence="3" id="KW-1185">Reference proteome</keyword>
<dbReference type="AlphaFoldDB" id="A0A7U2EXH2"/>